<reference evidence="9 10" key="2">
    <citation type="submission" date="2020-03" db="EMBL/GenBank/DDBJ databases">
        <title>Bacillus aquiflavi sp. nov., isolated from yellow water of strong flavor Chinese baijiu in Yibin region of China.</title>
        <authorList>
            <person name="Xie J."/>
        </authorList>
    </citation>
    <scope>NUCLEOTIDE SEQUENCE [LARGE SCALE GENOMIC DNA]</scope>
    <source>
        <strain evidence="9 10">Gsoil 114</strain>
    </source>
</reference>
<dbReference type="RefSeq" id="WP_025727381.1">
    <property type="nucleotide sequence ID" value="NZ_JAAIWK010000001.1"/>
</dbReference>
<proteinExistence type="inferred from homology"/>
<evidence type="ECO:0000256" key="5">
    <source>
        <dbReference type="ARBA" id="ARBA00022989"/>
    </source>
</evidence>
<dbReference type="PANTHER" id="PTHR34582">
    <property type="entry name" value="UPF0702 TRANSMEMBRANE PROTEIN YCAP"/>
    <property type="match status" value="1"/>
</dbReference>
<evidence type="ECO:0000313" key="9">
    <source>
        <dbReference type="EMBL" id="NEY18536.1"/>
    </source>
</evidence>
<comment type="caution">
    <text evidence="9">The sequence shown here is derived from an EMBL/GenBank/DDBJ whole genome shotgun (WGS) entry which is preliminary data.</text>
</comment>
<evidence type="ECO:0000259" key="8">
    <source>
        <dbReference type="Pfam" id="PF04239"/>
    </source>
</evidence>
<accession>A0A6M0P1N3</accession>
<dbReference type="Proteomes" id="UP000476934">
    <property type="component" value="Unassembled WGS sequence"/>
</dbReference>
<keyword evidence="3" id="KW-1003">Cell membrane</keyword>
<dbReference type="InterPro" id="IPR023090">
    <property type="entry name" value="UPF0702_alpha/beta_dom_sf"/>
</dbReference>
<sequence length="206" mass="23068">MLLKDFLAQLPVLPYPLKVLLILASGIVLLHLAGKRSISQMTVPEVIFMIAIGTILIQPLGFKSEWGAVYGGVLLTIGLVLLAKIQIWFPIVRKFIFGLPSVVIKDGRIIMKELKKARMTTDDIEMRLRMEKVASVEDVQLGILEPSGRLTLALKPEKAPATKEDIQKLLEILTDDDQPQLAGNEKISPLFKNAYQEAKTKRYQQH</sequence>
<gene>
    <name evidence="9" type="ORF">G4D61_00950</name>
</gene>
<dbReference type="InterPro" id="IPR007353">
    <property type="entry name" value="DUF421"/>
</dbReference>
<reference evidence="9 10" key="1">
    <citation type="submission" date="2020-02" db="EMBL/GenBank/DDBJ databases">
        <authorList>
            <person name="Feng H."/>
        </authorList>
    </citation>
    <scope>NUCLEOTIDE SEQUENCE [LARGE SCALE GENOMIC DNA]</scope>
    <source>
        <strain evidence="9 10">Gsoil 114</strain>
    </source>
</reference>
<keyword evidence="10" id="KW-1185">Reference proteome</keyword>
<evidence type="ECO:0000256" key="4">
    <source>
        <dbReference type="ARBA" id="ARBA00022692"/>
    </source>
</evidence>
<evidence type="ECO:0000256" key="3">
    <source>
        <dbReference type="ARBA" id="ARBA00022475"/>
    </source>
</evidence>
<dbReference type="Pfam" id="PF04239">
    <property type="entry name" value="DUF421"/>
    <property type="match status" value="1"/>
</dbReference>
<comment type="subcellular location">
    <subcellularLocation>
        <location evidence="1">Cell membrane</location>
        <topology evidence="1">Multi-pass membrane protein</topology>
    </subcellularLocation>
</comment>
<evidence type="ECO:0000256" key="2">
    <source>
        <dbReference type="ARBA" id="ARBA00006448"/>
    </source>
</evidence>
<evidence type="ECO:0000313" key="10">
    <source>
        <dbReference type="Proteomes" id="UP000476934"/>
    </source>
</evidence>
<feature type="transmembrane region" description="Helical" evidence="7">
    <location>
        <begin position="12"/>
        <end position="34"/>
    </location>
</feature>
<dbReference type="PANTHER" id="PTHR34582:SF2">
    <property type="entry name" value="UPF0702 TRANSMEMBRANE PROTEIN YDFR"/>
    <property type="match status" value="1"/>
</dbReference>
<keyword evidence="5 7" id="KW-1133">Transmembrane helix</keyword>
<feature type="transmembrane region" description="Helical" evidence="7">
    <location>
        <begin position="68"/>
        <end position="89"/>
    </location>
</feature>
<keyword evidence="4 7" id="KW-0812">Transmembrane</keyword>
<dbReference type="OrthoDB" id="1796697at2"/>
<feature type="transmembrane region" description="Helical" evidence="7">
    <location>
        <begin position="46"/>
        <end position="62"/>
    </location>
</feature>
<organism evidence="9 10">
    <name type="scientific">Heyndrickxia ginsengihumi</name>
    <dbReference type="NCBI Taxonomy" id="363870"/>
    <lineage>
        <taxon>Bacteria</taxon>
        <taxon>Bacillati</taxon>
        <taxon>Bacillota</taxon>
        <taxon>Bacilli</taxon>
        <taxon>Bacillales</taxon>
        <taxon>Bacillaceae</taxon>
        <taxon>Heyndrickxia</taxon>
    </lineage>
</organism>
<dbReference type="Gene3D" id="3.30.240.20">
    <property type="entry name" value="bsu07140 like domains"/>
    <property type="match status" value="1"/>
</dbReference>
<keyword evidence="6 7" id="KW-0472">Membrane</keyword>
<evidence type="ECO:0000256" key="7">
    <source>
        <dbReference type="SAM" id="Phobius"/>
    </source>
</evidence>
<dbReference type="EMBL" id="JAAIWK010000001">
    <property type="protein sequence ID" value="NEY18536.1"/>
    <property type="molecule type" value="Genomic_DNA"/>
</dbReference>
<comment type="similarity">
    <text evidence="2">Belongs to the UPF0702 family.</text>
</comment>
<feature type="domain" description="YetF C-terminal" evidence="8">
    <location>
        <begin position="90"/>
        <end position="162"/>
    </location>
</feature>
<dbReference type="AlphaFoldDB" id="A0A6M0P1N3"/>
<evidence type="ECO:0000256" key="6">
    <source>
        <dbReference type="ARBA" id="ARBA00023136"/>
    </source>
</evidence>
<name>A0A6M0P1N3_9BACI</name>
<protein>
    <submittedName>
        <fullName evidence="9">DUF421 domain-containing protein</fullName>
    </submittedName>
</protein>
<evidence type="ECO:0000256" key="1">
    <source>
        <dbReference type="ARBA" id="ARBA00004651"/>
    </source>
</evidence>
<dbReference type="GO" id="GO:0005886">
    <property type="term" value="C:plasma membrane"/>
    <property type="evidence" value="ECO:0007669"/>
    <property type="project" value="UniProtKB-SubCell"/>
</dbReference>